<feature type="binding site" evidence="7">
    <location>
        <position position="30"/>
    </location>
    <ligand>
        <name>substrate</name>
    </ligand>
</feature>
<gene>
    <name evidence="7" type="primary">ppa</name>
    <name evidence="8" type="ORF">IAC78_04635</name>
</gene>
<evidence type="ECO:0000256" key="6">
    <source>
        <dbReference type="ARBA" id="ARBA00047820"/>
    </source>
</evidence>
<dbReference type="FunFam" id="3.90.80.10:FF:000003">
    <property type="entry name" value="Inorganic pyrophosphatase"/>
    <property type="match status" value="1"/>
</dbReference>
<dbReference type="HAMAP" id="MF_00209">
    <property type="entry name" value="Inorganic_PPase"/>
    <property type="match status" value="1"/>
</dbReference>
<dbReference type="PROSITE" id="PS00387">
    <property type="entry name" value="PPASE"/>
    <property type="match status" value="1"/>
</dbReference>
<keyword evidence="3 7" id="KW-0479">Metal-binding</keyword>
<dbReference type="Pfam" id="PF00719">
    <property type="entry name" value="Pyrophosphatase"/>
    <property type="match status" value="1"/>
</dbReference>
<comment type="similarity">
    <text evidence="7">Belongs to the PPase family.</text>
</comment>
<dbReference type="GO" id="GO:0000287">
    <property type="term" value="F:magnesium ion binding"/>
    <property type="evidence" value="ECO:0007669"/>
    <property type="project" value="UniProtKB-UniRule"/>
</dbReference>
<dbReference type="InterPro" id="IPR036649">
    <property type="entry name" value="Pyrophosphatase_sf"/>
</dbReference>
<proteinExistence type="inferred from homology"/>
<feature type="binding site" evidence="7">
    <location>
        <position position="66"/>
    </location>
    <ligand>
        <name>Mg(2+)</name>
        <dbReference type="ChEBI" id="CHEBI:18420"/>
        <label>1</label>
    </ligand>
</feature>
<comment type="subunit">
    <text evidence="7">Homohexamer.</text>
</comment>
<comment type="catalytic activity">
    <reaction evidence="6 7">
        <text>diphosphate + H2O = 2 phosphate + H(+)</text>
        <dbReference type="Rhea" id="RHEA:24576"/>
        <dbReference type="ChEBI" id="CHEBI:15377"/>
        <dbReference type="ChEBI" id="CHEBI:15378"/>
        <dbReference type="ChEBI" id="CHEBI:33019"/>
        <dbReference type="ChEBI" id="CHEBI:43474"/>
        <dbReference type="EC" id="3.6.1.1"/>
    </reaction>
</comment>
<dbReference type="GO" id="GO:0005737">
    <property type="term" value="C:cytoplasm"/>
    <property type="evidence" value="ECO:0007669"/>
    <property type="project" value="UniProtKB-SubCell"/>
</dbReference>
<dbReference type="EC" id="3.6.1.1" evidence="7"/>
<evidence type="ECO:0000256" key="1">
    <source>
        <dbReference type="ARBA" id="ARBA00001946"/>
    </source>
</evidence>
<evidence type="ECO:0000256" key="2">
    <source>
        <dbReference type="ARBA" id="ARBA00022490"/>
    </source>
</evidence>
<accession>A0A9D9DAC8</accession>
<dbReference type="CDD" id="cd00412">
    <property type="entry name" value="pyrophosphatase"/>
    <property type="match status" value="1"/>
</dbReference>
<dbReference type="Gene3D" id="3.90.80.10">
    <property type="entry name" value="Inorganic pyrophosphatase"/>
    <property type="match status" value="1"/>
</dbReference>
<evidence type="ECO:0000256" key="4">
    <source>
        <dbReference type="ARBA" id="ARBA00022801"/>
    </source>
</evidence>
<dbReference type="Proteomes" id="UP000823629">
    <property type="component" value="Unassembled WGS sequence"/>
</dbReference>
<feature type="binding site" evidence="7">
    <location>
        <position position="56"/>
    </location>
    <ligand>
        <name>substrate</name>
    </ligand>
</feature>
<dbReference type="EMBL" id="JADING010000135">
    <property type="protein sequence ID" value="MBO8414734.1"/>
    <property type="molecule type" value="Genomic_DNA"/>
</dbReference>
<evidence type="ECO:0000256" key="5">
    <source>
        <dbReference type="ARBA" id="ARBA00022842"/>
    </source>
</evidence>
<dbReference type="PANTHER" id="PTHR10286">
    <property type="entry name" value="INORGANIC PYROPHOSPHATASE"/>
    <property type="match status" value="1"/>
</dbReference>
<comment type="cofactor">
    <cofactor evidence="1 7">
        <name>Mg(2+)</name>
        <dbReference type="ChEBI" id="CHEBI:18420"/>
    </cofactor>
</comment>
<keyword evidence="4 7" id="KW-0378">Hydrolase</keyword>
<feature type="binding site" evidence="7">
    <location>
        <position position="71"/>
    </location>
    <ligand>
        <name>Mg(2+)</name>
        <dbReference type="ChEBI" id="CHEBI:18420"/>
        <label>1</label>
    </ligand>
</feature>
<comment type="subcellular location">
    <subcellularLocation>
        <location evidence="7">Cytoplasm</location>
    </subcellularLocation>
</comment>
<feature type="binding site" evidence="7">
    <location>
        <position position="103"/>
    </location>
    <ligand>
        <name>Mg(2+)</name>
        <dbReference type="ChEBI" id="CHEBI:18420"/>
        <label>1</label>
    </ligand>
</feature>
<comment type="caution">
    <text evidence="8">The sequence shown here is derived from an EMBL/GenBank/DDBJ whole genome shotgun (WGS) entry which is preliminary data.</text>
</comment>
<feature type="binding site" evidence="7">
    <location>
        <position position="71"/>
    </location>
    <ligand>
        <name>Mg(2+)</name>
        <dbReference type="ChEBI" id="CHEBI:18420"/>
        <label>2</label>
    </ligand>
</feature>
<evidence type="ECO:0000313" key="8">
    <source>
        <dbReference type="EMBL" id="MBO8414734.1"/>
    </source>
</evidence>
<name>A0A9D9DAC8_9BACL</name>
<reference evidence="8" key="2">
    <citation type="journal article" date="2021" name="PeerJ">
        <title>Extensive microbial diversity within the chicken gut microbiome revealed by metagenomics and culture.</title>
        <authorList>
            <person name="Gilroy R."/>
            <person name="Ravi A."/>
            <person name="Getino M."/>
            <person name="Pursley I."/>
            <person name="Horton D.L."/>
            <person name="Alikhan N.F."/>
            <person name="Baker D."/>
            <person name="Gharbi K."/>
            <person name="Hall N."/>
            <person name="Watson M."/>
            <person name="Adriaenssens E.M."/>
            <person name="Foster-Nyarko E."/>
            <person name="Jarju S."/>
            <person name="Secka A."/>
            <person name="Antonio M."/>
            <person name="Oren A."/>
            <person name="Chaudhuri R.R."/>
            <person name="La Ragione R."/>
            <person name="Hildebrand F."/>
            <person name="Pallen M.J."/>
        </authorList>
    </citation>
    <scope>NUCLEOTIDE SEQUENCE</scope>
    <source>
        <strain evidence="8">1748</strain>
    </source>
</reference>
<comment type="function">
    <text evidence="7">Catalyzes the hydrolysis of inorganic pyrophosphate (PPi) forming two phosphate ions.</text>
</comment>
<evidence type="ECO:0000256" key="7">
    <source>
        <dbReference type="HAMAP-Rule" id="MF_00209"/>
    </source>
</evidence>
<dbReference type="GO" id="GO:0006796">
    <property type="term" value="P:phosphate-containing compound metabolic process"/>
    <property type="evidence" value="ECO:0007669"/>
    <property type="project" value="InterPro"/>
</dbReference>
<reference evidence="8" key="1">
    <citation type="submission" date="2020-10" db="EMBL/GenBank/DDBJ databases">
        <authorList>
            <person name="Gilroy R."/>
        </authorList>
    </citation>
    <scope>NUCLEOTIDE SEQUENCE</scope>
    <source>
        <strain evidence="8">1748</strain>
    </source>
</reference>
<feature type="binding site" evidence="7">
    <location>
        <position position="44"/>
    </location>
    <ligand>
        <name>substrate</name>
    </ligand>
</feature>
<dbReference type="GO" id="GO:0004427">
    <property type="term" value="F:inorganic diphosphate phosphatase activity"/>
    <property type="evidence" value="ECO:0007669"/>
    <property type="project" value="UniProtKB-UniRule"/>
</dbReference>
<feature type="binding site" evidence="7">
    <location>
        <position position="140"/>
    </location>
    <ligand>
        <name>substrate</name>
    </ligand>
</feature>
<keyword evidence="2 7" id="KW-0963">Cytoplasm</keyword>
<evidence type="ECO:0000256" key="3">
    <source>
        <dbReference type="ARBA" id="ARBA00022723"/>
    </source>
</evidence>
<evidence type="ECO:0000313" key="9">
    <source>
        <dbReference type="Proteomes" id="UP000823629"/>
    </source>
</evidence>
<keyword evidence="5 7" id="KW-0460">Magnesium</keyword>
<dbReference type="InterPro" id="IPR008162">
    <property type="entry name" value="Pyrophosphatase"/>
</dbReference>
<organism evidence="8 9">
    <name type="scientific">Candidatus Scatoplasma merdavium</name>
    <dbReference type="NCBI Taxonomy" id="2840932"/>
    <lineage>
        <taxon>Bacteria</taxon>
        <taxon>Bacillati</taxon>
        <taxon>Bacillota</taxon>
        <taxon>Bacilli</taxon>
        <taxon>Bacillales</taxon>
        <taxon>Candidatus Scatoplasma</taxon>
    </lineage>
</organism>
<dbReference type="AlphaFoldDB" id="A0A9D9DAC8"/>
<protein>
    <recommendedName>
        <fullName evidence="7">Inorganic pyrophosphatase</fullName>
        <ecNumber evidence="7">3.6.1.1</ecNumber>
    </recommendedName>
    <alternativeName>
        <fullName evidence="7">Pyrophosphate phospho-hydrolase</fullName>
        <shortName evidence="7">PPase</shortName>
    </alternativeName>
</protein>
<dbReference type="SUPFAM" id="SSF50324">
    <property type="entry name" value="Inorganic pyrophosphatase"/>
    <property type="match status" value="1"/>
</dbReference>
<sequence length="176" mass="20238">MDIFKKFNPDRIKPEDFIAIVEISKGSKNKYELDKQTGMLRLDRILYTANTYPANYGFIPLTLSEDGDPLDVLLLMSEPVNPLTEVHAKPIGQLTMNDSGKMDEKIIAVCYEDPFYNSYNDITDLPMHIFDEIKYFFETYKYLEGKPTIVSDIKGVSLAKKTIADSLLRYKESMKK</sequence>